<dbReference type="EMBL" id="OW152828">
    <property type="protein sequence ID" value="CAH2045368.1"/>
    <property type="molecule type" value="Genomic_DNA"/>
</dbReference>
<name>A0ABN8I4C7_9NEOP</name>
<organism evidence="1 2">
    <name type="scientific">Iphiclides podalirius</name>
    <name type="common">scarce swallowtail</name>
    <dbReference type="NCBI Taxonomy" id="110791"/>
    <lineage>
        <taxon>Eukaryota</taxon>
        <taxon>Metazoa</taxon>
        <taxon>Ecdysozoa</taxon>
        <taxon>Arthropoda</taxon>
        <taxon>Hexapoda</taxon>
        <taxon>Insecta</taxon>
        <taxon>Pterygota</taxon>
        <taxon>Neoptera</taxon>
        <taxon>Endopterygota</taxon>
        <taxon>Lepidoptera</taxon>
        <taxon>Glossata</taxon>
        <taxon>Ditrysia</taxon>
        <taxon>Papilionoidea</taxon>
        <taxon>Papilionidae</taxon>
        <taxon>Papilioninae</taxon>
        <taxon>Iphiclides</taxon>
    </lineage>
</organism>
<proteinExistence type="predicted"/>
<gene>
    <name evidence="1" type="ORF">IPOD504_LOCUS5039</name>
</gene>
<evidence type="ECO:0000313" key="1">
    <source>
        <dbReference type="EMBL" id="CAH2045368.1"/>
    </source>
</evidence>
<sequence>MLLVEAPGEAAGPLGATPLHLPMATLTKLNFTDFSAKVNKQYASSSATERDGGRLCYDNALSARLNYEQSVCGVGKLSYADHNRLAYDPTLDNINSDTSFALPAAEDRGRKYFRRRHVGSGAGAPRASAACRA</sequence>
<dbReference type="Proteomes" id="UP000837857">
    <property type="component" value="Chromosome 16"/>
</dbReference>
<evidence type="ECO:0000313" key="2">
    <source>
        <dbReference type="Proteomes" id="UP000837857"/>
    </source>
</evidence>
<accession>A0ABN8I4C7</accession>
<protein>
    <submittedName>
        <fullName evidence="1">Uncharacterized protein</fullName>
    </submittedName>
</protein>
<feature type="non-terminal residue" evidence="1">
    <location>
        <position position="1"/>
    </location>
</feature>
<keyword evidence="2" id="KW-1185">Reference proteome</keyword>
<reference evidence="1" key="1">
    <citation type="submission" date="2022-03" db="EMBL/GenBank/DDBJ databases">
        <authorList>
            <person name="Martin H S."/>
        </authorList>
    </citation>
    <scope>NUCLEOTIDE SEQUENCE</scope>
</reference>